<dbReference type="STRING" id="1716141.STSP_21510"/>
<keyword evidence="1" id="KW-0732">Signal</keyword>
<feature type="chain" id="PRO_5008063249" description="Lipoprotein" evidence="1">
    <location>
        <begin position="19"/>
        <end position="286"/>
    </location>
</feature>
<proteinExistence type="predicted"/>
<keyword evidence="3" id="KW-1185">Reference proteome</keyword>
<dbReference type="PATRIC" id="fig|1716141.3.peg.2263"/>
<organism evidence="2 3">
    <name type="scientific">Streptomyces jeddahensis</name>
    <dbReference type="NCBI Taxonomy" id="1716141"/>
    <lineage>
        <taxon>Bacteria</taxon>
        <taxon>Bacillati</taxon>
        <taxon>Actinomycetota</taxon>
        <taxon>Actinomycetes</taxon>
        <taxon>Kitasatosporales</taxon>
        <taxon>Streptomycetaceae</taxon>
        <taxon>Streptomyces</taxon>
    </lineage>
</organism>
<dbReference type="EMBL" id="LOHS01000061">
    <property type="protein sequence ID" value="OAH14640.1"/>
    <property type="molecule type" value="Genomic_DNA"/>
</dbReference>
<sequence length="286" mass="31154">MRRTRVAVTVLAAVTAVACDNGSGPDIVVEGTPPATPYSGPLYVPTEFLDEDTPQAVRTASGAAGRALECDGEIYDGGGPDGWSKRDGGNSPEEGLKLYFDMFQPQLPQSGYSVERRESDRVLFSFDVRGRTKVAVVVAKDQKNRPGWGPETNASCDPAELPASFTDSLEYEIWTAKDGKRAPVAEINSYAGAEHCDWHKAHFLHLGRGEDARSYARDPDGVLDADVMLTAPYDGDVRAMPADAHDTGYHYQDWQLWLTPDRSKAYVRTPGGLEAWPLVKKGIGCM</sequence>
<dbReference type="AlphaFoldDB" id="A0A177HVE6"/>
<gene>
    <name evidence="2" type="ORF">STSP_21510</name>
</gene>
<protein>
    <recommendedName>
        <fullName evidence="4">Lipoprotein</fullName>
    </recommendedName>
</protein>
<dbReference type="Proteomes" id="UP000077381">
    <property type="component" value="Unassembled WGS sequence"/>
</dbReference>
<evidence type="ECO:0000313" key="2">
    <source>
        <dbReference type="EMBL" id="OAH14640.1"/>
    </source>
</evidence>
<dbReference type="PROSITE" id="PS51257">
    <property type="entry name" value="PROKAR_LIPOPROTEIN"/>
    <property type="match status" value="1"/>
</dbReference>
<evidence type="ECO:0008006" key="4">
    <source>
        <dbReference type="Google" id="ProtNLM"/>
    </source>
</evidence>
<accession>A0A177HVE6</accession>
<evidence type="ECO:0000313" key="3">
    <source>
        <dbReference type="Proteomes" id="UP000077381"/>
    </source>
</evidence>
<reference evidence="2 3" key="1">
    <citation type="submission" date="2015-12" db="EMBL/GenBank/DDBJ databases">
        <title>Genome sequence of Streptomyces sp. G25.</title>
        <authorList>
            <person name="Poehlein A."/>
            <person name="Roettig A."/>
            <person name="Hiessl S."/>
            <person name="Hauschild P."/>
            <person name="Schauer J."/>
            <person name="Madkour M.H."/>
            <person name="Al-Ansari A.M."/>
            <person name="Almakishah N.H."/>
            <person name="Steinbuechel A."/>
            <person name="Daniel R."/>
        </authorList>
    </citation>
    <scope>NUCLEOTIDE SEQUENCE [LARGE SCALE GENOMIC DNA]</scope>
    <source>
        <strain evidence="3">G25(2015)</strain>
    </source>
</reference>
<dbReference type="RefSeq" id="WP_067275172.1">
    <property type="nucleotide sequence ID" value="NZ_LOHS01000061.1"/>
</dbReference>
<evidence type="ECO:0000256" key="1">
    <source>
        <dbReference type="SAM" id="SignalP"/>
    </source>
</evidence>
<dbReference type="OrthoDB" id="5183782at2"/>
<name>A0A177HVE6_9ACTN</name>
<comment type="caution">
    <text evidence="2">The sequence shown here is derived from an EMBL/GenBank/DDBJ whole genome shotgun (WGS) entry which is preliminary data.</text>
</comment>
<feature type="signal peptide" evidence="1">
    <location>
        <begin position="1"/>
        <end position="18"/>
    </location>
</feature>